<evidence type="ECO:0000256" key="5">
    <source>
        <dbReference type="ARBA" id="ARBA00010676"/>
    </source>
</evidence>
<dbReference type="GO" id="GO:0034466">
    <property type="term" value="C:chromaffin granule lumen"/>
    <property type="evidence" value="ECO:0007669"/>
    <property type="project" value="UniProtKB-SubCell"/>
</dbReference>
<dbReference type="FunFam" id="2.60.120.230:FF:000001">
    <property type="entry name" value="Monooxygenase, DBH-like 1"/>
    <property type="match status" value="1"/>
</dbReference>
<dbReference type="InterPro" id="IPR028460">
    <property type="entry name" value="Tbh/DBH"/>
</dbReference>
<dbReference type="InterPro" id="IPR005018">
    <property type="entry name" value="DOMON_domain"/>
</dbReference>
<dbReference type="InterPro" id="IPR024548">
    <property type="entry name" value="Cu2_monoox_C"/>
</dbReference>
<dbReference type="InterPro" id="IPR000945">
    <property type="entry name" value="DBH-like"/>
</dbReference>
<evidence type="ECO:0000256" key="21">
    <source>
        <dbReference type="ARBA" id="ARBA00023329"/>
    </source>
</evidence>
<keyword evidence="15" id="KW-0560">Oxidoreductase</keyword>
<keyword evidence="16" id="KW-0186">Copper</keyword>
<dbReference type="Proteomes" id="UP000812440">
    <property type="component" value="Chromosome 8_10"/>
</dbReference>
<protein>
    <recommendedName>
        <fullName evidence="8">Dopamine beta-hydroxylase</fullName>
        <ecNumber evidence="7">1.14.17.1</ecNumber>
    </recommendedName>
</protein>
<comment type="catalytic activity">
    <reaction evidence="23">
        <text>dopamine + 2 L-ascorbate + O2 = (R)-noradrenaline + 2 monodehydro-L-ascorbate radical + H2O</text>
        <dbReference type="Rhea" id="RHEA:19117"/>
        <dbReference type="ChEBI" id="CHEBI:15377"/>
        <dbReference type="ChEBI" id="CHEBI:15379"/>
        <dbReference type="ChEBI" id="CHEBI:38290"/>
        <dbReference type="ChEBI" id="CHEBI:59513"/>
        <dbReference type="ChEBI" id="CHEBI:59905"/>
        <dbReference type="ChEBI" id="CHEBI:72587"/>
        <dbReference type="EC" id="1.14.17.1"/>
    </reaction>
    <physiologicalReaction direction="left-to-right" evidence="23">
        <dbReference type="Rhea" id="RHEA:19118"/>
    </physiologicalReaction>
</comment>
<evidence type="ECO:0000256" key="2">
    <source>
        <dbReference type="ARBA" id="ARBA00004351"/>
    </source>
</evidence>
<dbReference type="InterPro" id="IPR000323">
    <property type="entry name" value="Cu2_ascorb_mOase_N"/>
</dbReference>
<evidence type="ECO:0000256" key="12">
    <source>
        <dbReference type="ARBA" id="ARBA00022896"/>
    </source>
</evidence>
<evidence type="ECO:0000256" key="6">
    <source>
        <dbReference type="ARBA" id="ARBA00011406"/>
    </source>
</evidence>
<feature type="region of interest" description="Disordered" evidence="24">
    <location>
        <begin position="588"/>
        <end position="619"/>
    </location>
</feature>
<dbReference type="GO" id="GO:0006589">
    <property type="term" value="P:octopamine biosynthetic process"/>
    <property type="evidence" value="ECO:0007669"/>
    <property type="project" value="TreeGrafter"/>
</dbReference>
<dbReference type="Pfam" id="PF01082">
    <property type="entry name" value="Cu2_monooxygen"/>
    <property type="match status" value="1"/>
</dbReference>
<dbReference type="EC" id="1.14.17.1" evidence="7"/>
<dbReference type="SMART" id="SM00664">
    <property type="entry name" value="DoH"/>
    <property type="match status" value="1"/>
</dbReference>
<dbReference type="SUPFAM" id="SSF49742">
    <property type="entry name" value="PHM/PNGase F"/>
    <property type="match status" value="2"/>
</dbReference>
<dbReference type="GO" id="GO:0042421">
    <property type="term" value="P:norepinephrine biosynthetic process"/>
    <property type="evidence" value="ECO:0007669"/>
    <property type="project" value="TreeGrafter"/>
</dbReference>
<evidence type="ECO:0000256" key="24">
    <source>
        <dbReference type="SAM" id="MobiDB-lite"/>
    </source>
</evidence>
<evidence type="ECO:0000313" key="27">
    <source>
        <dbReference type="EMBL" id="KAG8447492.1"/>
    </source>
</evidence>
<dbReference type="GO" id="GO:0042584">
    <property type="term" value="C:chromaffin granule membrane"/>
    <property type="evidence" value="ECO:0007669"/>
    <property type="project" value="UniProtKB-SubCell"/>
</dbReference>
<dbReference type="GO" id="GO:0005507">
    <property type="term" value="F:copper ion binding"/>
    <property type="evidence" value="ECO:0007669"/>
    <property type="project" value="InterPro"/>
</dbReference>
<keyword evidence="28" id="KW-1185">Reference proteome</keyword>
<evidence type="ECO:0000256" key="1">
    <source>
        <dbReference type="ARBA" id="ARBA00001973"/>
    </source>
</evidence>
<evidence type="ECO:0000256" key="18">
    <source>
        <dbReference type="ARBA" id="ARBA00023136"/>
    </source>
</evidence>
<name>A0A8T2JT43_9PIPI</name>
<evidence type="ECO:0000256" key="22">
    <source>
        <dbReference type="ARBA" id="ARBA00037327"/>
    </source>
</evidence>
<keyword evidence="12" id="KW-0847">Vitamin C</keyword>
<evidence type="ECO:0000256" key="23">
    <source>
        <dbReference type="ARBA" id="ARBA00047952"/>
    </source>
</evidence>
<gene>
    <name evidence="27" type="ORF">GDO86_014841</name>
</gene>
<evidence type="ECO:0000313" key="28">
    <source>
        <dbReference type="Proteomes" id="UP000812440"/>
    </source>
</evidence>
<comment type="caution">
    <text evidence="27">The sequence shown here is derived from an EMBL/GenBank/DDBJ whole genome shotgun (WGS) entry which is preliminary data.</text>
</comment>
<comment type="cofactor">
    <cofactor evidence="1">
        <name>Cu(2+)</name>
        <dbReference type="ChEBI" id="CHEBI:29036"/>
    </cofactor>
</comment>
<keyword evidence="10 25" id="KW-0812">Transmembrane</keyword>
<dbReference type="FunFam" id="2.60.120.310:FF:000003">
    <property type="entry name" value="Dopamine beta-hydroxylase"/>
    <property type="match status" value="1"/>
</dbReference>
<dbReference type="GO" id="GO:0004500">
    <property type="term" value="F:dopamine beta-monooxygenase activity"/>
    <property type="evidence" value="ECO:0007669"/>
    <property type="project" value="UniProtKB-EC"/>
</dbReference>
<comment type="pathway">
    <text evidence="4">Catecholamine biosynthesis; (R)-noradrenaline biosynthesis; (R)-noradrenaline from dopamine: step 1/1.</text>
</comment>
<keyword evidence="21" id="KW-0968">Cytoplasmic vesicle</keyword>
<keyword evidence="18 25" id="KW-0472">Membrane</keyword>
<accession>A0A8T2JT43</accession>
<dbReference type="GO" id="GO:0042420">
    <property type="term" value="P:dopamine catabolic process"/>
    <property type="evidence" value="ECO:0007669"/>
    <property type="project" value="TreeGrafter"/>
</dbReference>
<evidence type="ECO:0000256" key="4">
    <source>
        <dbReference type="ARBA" id="ARBA00005223"/>
    </source>
</evidence>
<evidence type="ECO:0000256" key="9">
    <source>
        <dbReference type="ARBA" id="ARBA00022584"/>
    </source>
</evidence>
<organism evidence="27 28">
    <name type="scientific">Hymenochirus boettgeri</name>
    <name type="common">Congo dwarf clawed frog</name>
    <dbReference type="NCBI Taxonomy" id="247094"/>
    <lineage>
        <taxon>Eukaryota</taxon>
        <taxon>Metazoa</taxon>
        <taxon>Chordata</taxon>
        <taxon>Craniata</taxon>
        <taxon>Vertebrata</taxon>
        <taxon>Euteleostomi</taxon>
        <taxon>Amphibia</taxon>
        <taxon>Batrachia</taxon>
        <taxon>Anura</taxon>
        <taxon>Pipoidea</taxon>
        <taxon>Pipidae</taxon>
        <taxon>Pipinae</taxon>
        <taxon>Hymenochirus</taxon>
    </lineage>
</organism>
<evidence type="ECO:0000256" key="17">
    <source>
        <dbReference type="ARBA" id="ARBA00023033"/>
    </source>
</evidence>
<feature type="transmembrane region" description="Helical" evidence="25">
    <location>
        <begin position="20"/>
        <end position="43"/>
    </location>
</feature>
<dbReference type="InterPro" id="IPR008977">
    <property type="entry name" value="PHM/PNGase_F_dom_sf"/>
</dbReference>
<evidence type="ECO:0000256" key="13">
    <source>
        <dbReference type="ARBA" id="ARBA00022968"/>
    </source>
</evidence>
<comment type="similarity">
    <text evidence="5">Belongs to the copper type II ascorbate-dependent monooxygenase family.</text>
</comment>
<dbReference type="PANTHER" id="PTHR10157">
    <property type="entry name" value="DOPAMINE BETA HYDROXYLASE RELATED"/>
    <property type="match status" value="1"/>
</dbReference>
<keyword evidence="9" id="KW-0127">Catecholamine biosynthesis</keyword>
<dbReference type="GO" id="GO:0005615">
    <property type="term" value="C:extracellular space"/>
    <property type="evidence" value="ECO:0007669"/>
    <property type="project" value="TreeGrafter"/>
</dbReference>
<feature type="compositionally biased region" description="Basic and acidic residues" evidence="24">
    <location>
        <begin position="588"/>
        <end position="611"/>
    </location>
</feature>
<dbReference type="EMBL" id="JAACNH010000003">
    <property type="protein sequence ID" value="KAG8447492.1"/>
    <property type="molecule type" value="Genomic_DNA"/>
</dbReference>
<dbReference type="Gene3D" id="2.60.120.230">
    <property type="match status" value="1"/>
</dbReference>
<keyword evidence="19" id="KW-1015">Disulfide bond</keyword>
<dbReference type="InterPro" id="IPR036939">
    <property type="entry name" value="Cu2_ascorb_mOase_N_sf"/>
</dbReference>
<comment type="subcellular location">
    <subcellularLocation>
        <location evidence="3">Cytoplasmic vesicle</location>
        <location evidence="3">Secretory vesicle</location>
        <location evidence="3">Chromaffin granule lumen</location>
    </subcellularLocation>
    <subcellularLocation>
        <location evidence="2">Cytoplasmic vesicle</location>
        <location evidence="2">Secretory vesicle</location>
        <location evidence="2">Chromaffin granule membrane</location>
        <topology evidence="2">Single-pass type II membrane protein</topology>
    </subcellularLocation>
</comment>
<dbReference type="AlphaFoldDB" id="A0A8T2JT43"/>
<evidence type="ECO:0000256" key="25">
    <source>
        <dbReference type="SAM" id="Phobius"/>
    </source>
</evidence>
<evidence type="ECO:0000256" key="15">
    <source>
        <dbReference type="ARBA" id="ARBA00023002"/>
    </source>
</evidence>
<evidence type="ECO:0000256" key="3">
    <source>
        <dbReference type="ARBA" id="ARBA00004553"/>
    </source>
</evidence>
<dbReference type="OrthoDB" id="129121at2759"/>
<keyword evidence="14 25" id="KW-1133">Transmembrane helix</keyword>
<keyword evidence="17" id="KW-0503">Monooxygenase</keyword>
<dbReference type="Gene3D" id="2.60.120.310">
    <property type="entry name" value="Copper type II, ascorbate-dependent monooxygenase, N-terminal domain"/>
    <property type="match status" value="1"/>
</dbReference>
<keyword evidence="20" id="KW-0325">Glycoprotein</keyword>
<keyword evidence="13" id="KW-0735">Signal-anchor</keyword>
<dbReference type="PROSITE" id="PS50836">
    <property type="entry name" value="DOMON"/>
    <property type="match status" value="1"/>
</dbReference>
<dbReference type="InterPro" id="IPR014784">
    <property type="entry name" value="Cu2_ascorb_mOase-like_C"/>
</dbReference>
<dbReference type="InterPro" id="IPR045266">
    <property type="entry name" value="DOH_DOMON"/>
</dbReference>
<reference evidence="27" key="1">
    <citation type="thesis" date="2020" institute="ProQuest LLC" country="789 East Eisenhower Parkway, Ann Arbor, MI, USA">
        <title>Comparative Genomics and Chromosome Evolution.</title>
        <authorList>
            <person name="Mudd A.B."/>
        </authorList>
    </citation>
    <scope>NUCLEOTIDE SEQUENCE</scope>
    <source>
        <strain evidence="27">Female2</strain>
        <tissue evidence="27">Blood</tissue>
    </source>
</reference>
<evidence type="ECO:0000256" key="16">
    <source>
        <dbReference type="ARBA" id="ARBA00023008"/>
    </source>
</evidence>
<evidence type="ECO:0000256" key="20">
    <source>
        <dbReference type="ARBA" id="ARBA00023180"/>
    </source>
</evidence>
<evidence type="ECO:0000256" key="19">
    <source>
        <dbReference type="ARBA" id="ARBA00023157"/>
    </source>
</evidence>
<comment type="function">
    <text evidence="22">Catalyzes the hydroxylation of dopamine to noradrenaline (also known as norepinephrine), and is thus vital for regulation of these neurotransmitters.</text>
</comment>
<dbReference type="CDD" id="cd09631">
    <property type="entry name" value="DOMON_DOH"/>
    <property type="match status" value="1"/>
</dbReference>
<dbReference type="PRINTS" id="PR00767">
    <property type="entry name" value="DBMONOXGNASE"/>
</dbReference>
<evidence type="ECO:0000256" key="8">
    <source>
        <dbReference type="ARBA" id="ARBA00020179"/>
    </source>
</evidence>
<dbReference type="Pfam" id="PF03712">
    <property type="entry name" value="Cu2_monoox_C"/>
    <property type="match status" value="1"/>
</dbReference>
<evidence type="ECO:0000259" key="26">
    <source>
        <dbReference type="PROSITE" id="PS50836"/>
    </source>
</evidence>
<dbReference type="Pfam" id="PF03351">
    <property type="entry name" value="DOMON"/>
    <property type="match status" value="1"/>
</dbReference>
<evidence type="ECO:0000256" key="7">
    <source>
        <dbReference type="ARBA" id="ARBA00012686"/>
    </source>
</evidence>
<feature type="domain" description="DOMON" evidence="26">
    <location>
        <begin position="63"/>
        <end position="179"/>
    </location>
</feature>
<dbReference type="PANTHER" id="PTHR10157:SF29">
    <property type="entry name" value="DOPAMINE BETA-HYDROXYLASE"/>
    <property type="match status" value="1"/>
</dbReference>
<evidence type="ECO:0000256" key="11">
    <source>
        <dbReference type="ARBA" id="ARBA00022723"/>
    </source>
</evidence>
<dbReference type="GO" id="GO:0031418">
    <property type="term" value="F:L-ascorbic acid binding"/>
    <property type="evidence" value="ECO:0007669"/>
    <property type="project" value="UniProtKB-KW"/>
</dbReference>
<evidence type="ECO:0000256" key="10">
    <source>
        <dbReference type="ARBA" id="ARBA00022692"/>
    </source>
</evidence>
<proteinExistence type="inferred from homology"/>
<sequence>MAKRLFCSFPHLRIREVVPFISPLVPIYFTMLAVFMILLIASLQGTAQQESSFPYQVPLDPQGSVQMSWNVSYPEKVIYFQILIKDLKFGLIFGMSDRGEFAGADLAVLWSDAHHSYFADAWSDQQGRLHLDSQQDYELLKARQSPEGLYLLFKRPFITCDPRDYTIEDGTVHVIYALLEKPYSVLSAIDVFTIQNRGLQRVQLLKPDIPIAQLPRDVINLDVRAPDVLIPAQETTYWCYITELPKDFPKHHIVMYEPVITKGHEAIVHHIEVFQCDVGYQTIPRYSGPCDSKMKPQRLNSCRHVLAAWAMGAKPFYYPEDAGLAFGGPDSSRFLRLEVHYHNPLQLKGLRDSSGIRLHYTPSLRKYDAGIMEVGLVYSPVMAIPPGQTDFSLTGYCTDKCTYTALPPNGINIFASQLHTHLAGTVVSTVLAREGREIEVVNIDNHYSTHFQEIRMLKKMVRVLPGDVLITSCKFNTQDRSKVTVGGFSITDEMCVNYMHYYPRTDLEVCKSIMDPDYLQKYFHMVNRFNSDEICTCAEKAVTEQFNEVPWNSFSGGVLKSLYDFAPISMHCNRSSAVRFPGEWEKQPLPEVKEKRTAPETDCQPRKDSKSKGPTLVRI</sequence>
<evidence type="ECO:0000256" key="14">
    <source>
        <dbReference type="ARBA" id="ARBA00022989"/>
    </source>
</evidence>
<comment type="subunit">
    <text evidence="6">Homotetramer; composed of two disulfide-linked dimers.</text>
</comment>
<keyword evidence="11" id="KW-0479">Metal-binding</keyword>